<name>A0A3P7LH66_STRVU</name>
<gene>
    <name evidence="1" type="ORF">SVUK_LOCUS13536</name>
</gene>
<organism evidence="1 2">
    <name type="scientific">Strongylus vulgaris</name>
    <name type="common">Blood worm</name>
    <dbReference type="NCBI Taxonomy" id="40348"/>
    <lineage>
        <taxon>Eukaryota</taxon>
        <taxon>Metazoa</taxon>
        <taxon>Ecdysozoa</taxon>
        <taxon>Nematoda</taxon>
        <taxon>Chromadorea</taxon>
        <taxon>Rhabditida</taxon>
        <taxon>Rhabditina</taxon>
        <taxon>Rhabditomorpha</taxon>
        <taxon>Strongyloidea</taxon>
        <taxon>Strongylidae</taxon>
        <taxon>Strongylus</taxon>
    </lineage>
</organism>
<evidence type="ECO:0000313" key="2">
    <source>
        <dbReference type="Proteomes" id="UP000270094"/>
    </source>
</evidence>
<sequence>MKADLYKHVRRAHGYTTEEIDELKGQRRQKIAASGRTVITCNHCDALFIITVAFHSSETHSEIYSLQTTFCPICKEEGKVCHSSLCRIPMWLLSS</sequence>
<dbReference type="AlphaFoldDB" id="A0A3P7LH66"/>
<protein>
    <submittedName>
        <fullName evidence="1">Uncharacterized protein</fullName>
    </submittedName>
</protein>
<evidence type="ECO:0000313" key="1">
    <source>
        <dbReference type="EMBL" id="VDM78538.1"/>
    </source>
</evidence>
<dbReference type="EMBL" id="UYYB01102254">
    <property type="protein sequence ID" value="VDM78538.1"/>
    <property type="molecule type" value="Genomic_DNA"/>
</dbReference>
<accession>A0A3P7LH66</accession>
<keyword evidence="2" id="KW-1185">Reference proteome</keyword>
<reference evidence="1 2" key="1">
    <citation type="submission" date="2018-11" db="EMBL/GenBank/DDBJ databases">
        <authorList>
            <consortium name="Pathogen Informatics"/>
        </authorList>
    </citation>
    <scope>NUCLEOTIDE SEQUENCE [LARGE SCALE GENOMIC DNA]</scope>
</reference>
<dbReference type="Proteomes" id="UP000270094">
    <property type="component" value="Unassembled WGS sequence"/>
</dbReference>
<proteinExistence type="predicted"/>